<dbReference type="GO" id="GO:0006355">
    <property type="term" value="P:regulation of DNA-templated transcription"/>
    <property type="evidence" value="ECO:0007669"/>
    <property type="project" value="InterPro"/>
</dbReference>
<feature type="domain" description="HTH luxR-type" evidence="2">
    <location>
        <begin position="36"/>
        <end position="75"/>
    </location>
</feature>
<evidence type="ECO:0000259" key="2">
    <source>
        <dbReference type="Pfam" id="PF00196"/>
    </source>
</evidence>
<dbReference type="Gene3D" id="1.10.10.10">
    <property type="entry name" value="Winged helix-like DNA-binding domain superfamily/Winged helix DNA-binding domain"/>
    <property type="match status" value="1"/>
</dbReference>
<name>A0A1H0W718_9PSEU</name>
<sequence>MRRPRPCGRRSTWPGSSAPTRWRNSRVGEVHDEDEQGPTSRQIAETPHLTRRMVELHLSSVYRELGIHGRAELVTALWS</sequence>
<protein>
    <submittedName>
        <fullName evidence="3">Regulatory protein, luxR family</fullName>
    </submittedName>
</protein>
<feature type="region of interest" description="Disordered" evidence="1">
    <location>
        <begin position="1"/>
        <end position="43"/>
    </location>
</feature>
<reference evidence="4" key="1">
    <citation type="submission" date="2016-10" db="EMBL/GenBank/DDBJ databases">
        <authorList>
            <person name="Varghese N."/>
            <person name="Submissions S."/>
        </authorList>
    </citation>
    <scope>NUCLEOTIDE SEQUENCE [LARGE SCALE GENOMIC DNA]</scope>
    <source>
        <strain evidence="4">CGMCC 4.6609</strain>
    </source>
</reference>
<dbReference type="InterPro" id="IPR016032">
    <property type="entry name" value="Sig_transdc_resp-reg_C-effctor"/>
</dbReference>
<evidence type="ECO:0000313" key="3">
    <source>
        <dbReference type="EMBL" id="SDP86540.1"/>
    </source>
</evidence>
<gene>
    <name evidence="3" type="ORF">SAMN05421507_117123</name>
</gene>
<dbReference type="SUPFAM" id="SSF46894">
    <property type="entry name" value="C-terminal effector domain of the bipartite response regulators"/>
    <property type="match status" value="1"/>
</dbReference>
<keyword evidence="4" id="KW-1185">Reference proteome</keyword>
<dbReference type="STRING" id="641025.SAMN05421507_117123"/>
<dbReference type="Pfam" id="PF00196">
    <property type="entry name" value="GerE"/>
    <property type="match status" value="1"/>
</dbReference>
<dbReference type="AlphaFoldDB" id="A0A1H0W718"/>
<proteinExistence type="predicted"/>
<accession>A0A1H0W718</accession>
<evidence type="ECO:0000256" key="1">
    <source>
        <dbReference type="SAM" id="MobiDB-lite"/>
    </source>
</evidence>
<dbReference type="Proteomes" id="UP000199691">
    <property type="component" value="Unassembled WGS sequence"/>
</dbReference>
<dbReference type="EMBL" id="FNIX01000017">
    <property type="protein sequence ID" value="SDP86540.1"/>
    <property type="molecule type" value="Genomic_DNA"/>
</dbReference>
<dbReference type="OrthoDB" id="3629795at2"/>
<organism evidence="3 4">
    <name type="scientific">Lentzea jiangxiensis</name>
    <dbReference type="NCBI Taxonomy" id="641025"/>
    <lineage>
        <taxon>Bacteria</taxon>
        <taxon>Bacillati</taxon>
        <taxon>Actinomycetota</taxon>
        <taxon>Actinomycetes</taxon>
        <taxon>Pseudonocardiales</taxon>
        <taxon>Pseudonocardiaceae</taxon>
        <taxon>Lentzea</taxon>
    </lineage>
</organism>
<dbReference type="InterPro" id="IPR000792">
    <property type="entry name" value="Tscrpt_reg_LuxR_C"/>
</dbReference>
<dbReference type="InterPro" id="IPR036388">
    <property type="entry name" value="WH-like_DNA-bd_sf"/>
</dbReference>
<evidence type="ECO:0000313" key="4">
    <source>
        <dbReference type="Proteomes" id="UP000199691"/>
    </source>
</evidence>
<dbReference type="GO" id="GO:0003677">
    <property type="term" value="F:DNA binding"/>
    <property type="evidence" value="ECO:0007669"/>
    <property type="project" value="InterPro"/>
</dbReference>